<proteinExistence type="predicted"/>
<dbReference type="PANTHER" id="PTHR13833:SF71">
    <property type="entry name" value="NHL DOMAIN-CONTAINING PROTEIN"/>
    <property type="match status" value="1"/>
</dbReference>
<evidence type="ECO:0000256" key="1">
    <source>
        <dbReference type="SAM" id="Phobius"/>
    </source>
</evidence>
<dbReference type="InterPro" id="IPR011042">
    <property type="entry name" value="6-blade_b-propeller_TolB-like"/>
</dbReference>
<feature type="transmembrane region" description="Helical" evidence="1">
    <location>
        <begin position="16"/>
        <end position="37"/>
    </location>
</feature>
<keyword evidence="1" id="KW-0472">Membrane</keyword>
<protein>
    <recommendedName>
        <fullName evidence="4">NHL repeat-containing protein</fullName>
    </recommendedName>
</protein>
<organism evidence="2 3">
    <name type="scientific">Sphagnum troendelagicum</name>
    <dbReference type="NCBI Taxonomy" id="128251"/>
    <lineage>
        <taxon>Eukaryota</taxon>
        <taxon>Viridiplantae</taxon>
        <taxon>Streptophyta</taxon>
        <taxon>Embryophyta</taxon>
        <taxon>Bryophyta</taxon>
        <taxon>Sphagnophytina</taxon>
        <taxon>Sphagnopsida</taxon>
        <taxon>Sphagnales</taxon>
        <taxon>Sphagnaceae</taxon>
        <taxon>Sphagnum</taxon>
    </lineage>
</organism>
<dbReference type="PANTHER" id="PTHR13833">
    <property type="match status" value="1"/>
</dbReference>
<dbReference type="Gene3D" id="2.120.10.30">
    <property type="entry name" value="TolB, C-terminal domain"/>
    <property type="match status" value="1"/>
</dbReference>
<name>A0ABP0TUC8_9BRYO</name>
<evidence type="ECO:0000313" key="3">
    <source>
        <dbReference type="Proteomes" id="UP001497512"/>
    </source>
</evidence>
<dbReference type="Proteomes" id="UP001497512">
    <property type="component" value="Chromosome 14"/>
</dbReference>
<keyword evidence="1" id="KW-0812">Transmembrane</keyword>
<evidence type="ECO:0008006" key="4">
    <source>
        <dbReference type="Google" id="ProtNLM"/>
    </source>
</evidence>
<reference evidence="2" key="1">
    <citation type="submission" date="2024-02" db="EMBL/GenBank/DDBJ databases">
        <authorList>
            <consortium name="ELIXIR-Norway"/>
            <consortium name="Elixir Norway"/>
        </authorList>
    </citation>
    <scope>NUCLEOTIDE SEQUENCE</scope>
</reference>
<dbReference type="EMBL" id="OZ019906">
    <property type="protein sequence ID" value="CAK9205094.1"/>
    <property type="molecule type" value="Genomic_DNA"/>
</dbReference>
<keyword evidence="3" id="KW-1185">Reference proteome</keyword>
<keyword evidence="1" id="KW-1133">Transmembrane helix</keyword>
<evidence type="ECO:0000313" key="2">
    <source>
        <dbReference type="EMBL" id="CAK9205094.1"/>
    </source>
</evidence>
<gene>
    <name evidence="2" type="ORF">CSSPTR1EN2_LOCUS7714</name>
</gene>
<sequence length="250" mass="26805">MALVASALTTCRLEHMFHILIGVFVLVLILCTIEAAASYQARNSAVSGYYTADTEKVYEKGFLVETVFDGNKPGLPHAHSISTYIGTDLNMVKSVVAVDSTRSNIVRILLPLSLSSVSQVLSGSPNGETGYRDGRLDEALFHNPKSFTTNDAGHIYVADVRNFALRKVSDVTTIAGGSNMTGRRDGEGKEASFSNDFDVIYMRSSCCLLIADRGNRMISEIQLPRVGGSCPGNSGSKLGGLSQWSALIAT</sequence>
<accession>A0ABP0TUC8</accession>